<dbReference type="CDD" id="cd10211">
    <property type="entry name" value="ASKHA_NBD_Arp5"/>
    <property type="match status" value="1"/>
</dbReference>
<dbReference type="Gene3D" id="3.30.420.40">
    <property type="match status" value="2"/>
</dbReference>
<dbReference type="GO" id="GO:0006974">
    <property type="term" value="P:DNA damage response"/>
    <property type="evidence" value="ECO:0007669"/>
    <property type="project" value="UniProtKB-KW"/>
</dbReference>
<evidence type="ECO:0000313" key="9">
    <source>
        <dbReference type="EMBL" id="OZJ06870.1"/>
    </source>
</evidence>
<keyword evidence="3" id="KW-0805">Transcription regulation</keyword>
<gene>
    <name evidence="9" type="ORF">BZG36_00026</name>
</gene>
<evidence type="ECO:0000256" key="2">
    <source>
        <dbReference type="ARBA" id="ARBA00022763"/>
    </source>
</evidence>
<evidence type="ECO:0000256" key="7">
    <source>
        <dbReference type="RuleBase" id="RU000487"/>
    </source>
</evidence>
<dbReference type="SMART" id="SM00268">
    <property type="entry name" value="ACTIN"/>
    <property type="match status" value="1"/>
</dbReference>
<dbReference type="PANTHER" id="PTHR11937">
    <property type="entry name" value="ACTIN"/>
    <property type="match status" value="1"/>
</dbReference>
<name>A0A261Y8B0_9FUNG</name>
<sequence length="740" mass="84627">MDGEVEGNGHTEWPIYELSDSTYPSVPISSVDYEDSFEGTGIPLVIDNGSYQCRAGWANETRPRVAFDSIVSKYKDRRTNTSTHAVGNEIYQDKTALTNAKSPFDANIVCEFERMEYILDYVFLKLGISTDSVEHPIVMTEAVCNPRYNRGLMSELLFEAYSVPKVTYGIDALFSFHANGHSLDDGGIAISCGHNMTHVIPILHGRGVLEQTKRISYGGTQATDYMLRLLQLKYPTFPTKVTPNQAQQIVHNYTYTPEDYFAELDSFKNRDKFPAADRILQVPFTAPVVEEKTEEELAKAAARREEQARKMRETAAKSRLEKLVQRETEFEAFTELKAMKATEKKSDWLTRLKNQGFKDEADLDEVLKQTEEFIKKARRKELGSDEMEEKGEPSFPLVDIPDDQLSEADRKEKRKQKLLKAGHEARLRAKKAKEEEKARQLEANRLEEEYRLAHPEQWADEMHAKRKLVIEKIKDRRKKAQQLSDRRSHASQQRMRSLASLASDTPSSKRRKKGIEAEDTFGADDQDWMVYREISKEEDEEEEDEDLAILNEIEANLLRNDPTFKPEDVFEAEESPENSLLHLFAHGVYPPHDSADIAQSYQLHVNVERIRVPEVLFQPSIIGLDQAGIIETISDVMKRFEGDARRSLTKTIFLTGGFSQIPNLDNRLIRSLHSILPAGTRVNLQRAQDPLLDAWRGAAMWSNSIVQNNSSVTKVFITRQDYEEYGSEYLKAHGYGNMTY</sequence>
<keyword evidence="10" id="KW-1185">Reference proteome</keyword>
<comment type="similarity">
    <text evidence="7">Belongs to the actin family.</text>
</comment>
<feature type="compositionally biased region" description="Basic and acidic residues" evidence="8">
    <location>
        <begin position="421"/>
        <end position="442"/>
    </location>
</feature>
<evidence type="ECO:0000256" key="6">
    <source>
        <dbReference type="ARBA" id="ARBA00023242"/>
    </source>
</evidence>
<dbReference type="AlphaFoldDB" id="A0A261Y8B0"/>
<evidence type="ECO:0000313" key="10">
    <source>
        <dbReference type="Proteomes" id="UP000242875"/>
    </source>
</evidence>
<dbReference type="Pfam" id="PF00022">
    <property type="entry name" value="Actin"/>
    <property type="match status" value="2"/>
</dbReference>
<accession>A0A261Y8B0</accession>
<evidence type="ECO:0008006" key="11">
    <source>
        <dbReference type="Google" id="ProtNLM"/>
    </source>
</evidence>
<comment type="subcellular location">
    <subcellularLocation>
        <location evidence="1">Nucleus</location>
    </subcellularLocation>
</comment>
<dbReference type="FunFam" id="3.30.420.40:FF:000122">
    <property type="entry name" value="ARP5 actin-related protein 5 homolog"/>
    <property type="match status" value="1"/>
</dbReference>
<dbReference type="OrthoDB" id="7340501at2759"/>
<evidence type="ECO:0000256" key="8">
    <source>
        <dbReference type="SAM" id="MobiDB-lite"/>
    </source>
</evidence>
<keyword evidence="6" id="KW-0539">Nucleus</keyword>
<dbReference type="EMBL" id="MVBO01000001">
    <property type="protein sequence ID" value="OZJ06870.1"/>
    <property type="molecule type" value="Genomic_DNA"/>
</dbReference>
<evidence type="ECO:0000256" key="3">
    <source>
        <dbReference type="ARBA" id="ARBA00023015"/>
    </source>
</evidence>
<dbReference type="Proteomes" id="UP000242875">
    <property type="component" value="Unassembled WGS sequence"/>
</dbReference>
<reference evidence="9 10" key="1">
    <citation type="journal article" date="2017" name="Mycologia">
        <title>Bifiguratus adelaidae, gen. et sp. nov., a new member of Mucoromycotina in endophytic and soil-dwelling habitats.</title>
        <authorList>
            <person name="Torres-Cruz T.J."/>
            <person name="Billingsley Tobias T.L."/>
            <person name="Almatruk M."/>
            <person name="Hesse C."/>
            <person name="Kuske C.R."/>
            <person name="Desiro A."/>
            <person name="Benucci G.M."/>
            <person name="Bonito G."/>
            <person name="Stajich J.E."/>
            <person name="Dunlap C."/>
            <person name="Arnold A.E."/>
            <person name="Porras-Alfaro A."/>
        </authorList>
    </citation>
    <scope>NUCLEOTIDE SEQUENCE [LARGE SCALE GENOMIC DNA]</scope>
    <source>
        <strain evidence="9 10">AZ0501</strain>
    </source>
</reference>
<dbReference type="GO" id="GO:0006338">
    <property type="term" value="P:chromatin remodeling"/>
    <property type="evidence" value="ECO:0007669"/>
    <property type="project" value="EnsemblFungi"/>
</dbReference>
<feature type="region of interest" description="Disordered" evidence="8">
    <location>
        <begin position="475"/>
        <end position="519"/>
    </location>
</feature>
<comment type="caution">
    <text evidence="9">The sequence shown here is derived from an EMBL/GenBank/DDBJ whole genome shotgun (WGS) entry which is preliminary data.</text>
</comment>
<feature type="region of interest" description="Disordered" evidence="8">
    <location>
        <begin position="379"/>
        <end position="442"/>
    </location>
</feature>
<dbReference type="SUPFAM" id="SSF53067">
    <property type="entry name" value="Actin-like ATPase domain"/>
    <property type="match status" value="2"/>
</dbReference>
<evidence type="ECO:0000256" key="5">
    <source>
        <dbReference type="ARBA" id="ARBA00023163"/>
    </source>
</evidence>
<dbReference type="InterPro" id="IPR043129">
    <property type="entry name" value="ATPase_NBD"/>
</dbReference>
<evidence type="ECO:0000256" key="1">
    <source>
        <dbReference type="ARBA" id="ARBA00004123"/>
    </source>
</evidence>
<evidence type="ECO:0000256" key="4">
    <source>
        <dbReference type="ARBA" id="ARBA00023054"/>
    </source>
</evidence>
<proteinExistence type="inferred from homology"/>
<dbReference type="GO" id="GO:0030234">
    <property type="term" value="F:enzyme regulator activity"/>
    <property type="evidence" value="ECO:0007669"/>
    <property type="project" value="EnsemblFungi"/>
</dbReference>
<protein>
    <recommendedName>
        <fullName evidence="11">Actin-related protein 5</fullName>
    </recommendedName>
</protein>
<keyword evidence="4" id="KW-0175">Coiled coil</keyword>
<organism evidence="9 10">
    <name type="scientific">Bifiguratus adelaidae</name>
    <dbReference type="NCBI Taxonomy" id="1938954"/>
    <lineage>
        <taxon>Eukaryota</taxon>
        <taxon>Fungi</taxon>
        <taxon>Fungi incertae sedis</taxon>
        <taxon>Mucoromycota</taxon>
        <taxon>Mucoromycotina</taxon>
        <taxon>Endogonomycetes</taxon>
        <taxon>Endogonales</taxon>
        <taxon>Endogonales incertae sedis</taxon>
        <taxon>Bifiguratus</taxon>
    </lineage>
</organism>
<dbReference type="InterPro" id="IPR004000">
    <property type="entry name" value="Actin"/>
</dbReference>
<feature type="compositionally biased region" description="Polar residues" evidence="8">
    <location>
        <begin position="490"/>
        <end position="506"/>
    </location>
</feature>
<dbReference type="GO" id="GO:0031011">
    <property type="term" value="C:Ino80 complex"/>
    <property type="evidence" value="ECO:0007669"/>
    <property type="project" value="EnsemblFungi"/>
</dbReference>
<dbReference type="FunFam" id="3.30.420.40:FF:000058">
    <property type="entry name" value="Putative actin-related protein 5"/>
    <property type="match status" value="1"/>
</dbReference>
<keyword evidence="5" id="KW-0804">Transcription</keyword>
<keyword evidence="2" id="KW-0227">DNA damage</keyword>